<dbReference type="EMBL" id="MUGW01000046">
    <property type="protein sequence ID" value="OXA85921.1"/>
    <property type="molecule type" value="Genomic_DNA"/>
</dbReference>
<dbReference type="Proteomes" id="UP000198345">
    <property type="component" value="Unassembled WGS sequence"/>
</dbReference>
<gene>
    <name evidence="1" type="ORF">B0A66_18895</name>
</gene>
<dbReference type="RefSeq" id="WP_089051418.1">
    <property type="nucleotide sequence ID" value="NZ_FXTV01000017.1"/>
</dbReference>
<name>A0A226GWU1_9FLAO</name>
<evidence type="ECO:0000313" key="1">
    <source>
        <dbReference type="EMBL" id="OXA85921.1"/>
    </source>
</evidence>
<comment type="caution">
    <text evidence="1">The sequence shown here is derived from an EMBL/GenBank/DDBJ whole genome shotgun (WGS) entry which is preliminary data.</text>
</comment>
<protein>
    <submittedName>
        <fullName evidence="1">Uncharacterized protein</fullName>
    </submittedName>
</protein>
<evidence type="ECO:0000313" key="2">
    <source>
        <dbReference type="Proteomes" id="UP000198345"/>
    </source>
</evidence>
<sequence>MEITYINYLKKSVYRQIQEEIQLSKIDEVLNQYLIKHLVNRKPQKFQFFYFETINNEEFYLESNNFFKQFKSQYSLQGIDNEFLERLETKKIDILNLIKQNEIEKLYFDYFKNADLKRKDKLQSVDLTSFLAKLVHTFNPYDYCALDNPIRNHFKLNKESFYLSFLIISSQYKKWCEENQSIIQVIREDFKKLDSENVINFEKLTDLKLLDLIFWSKSN</sequence>
<accession>A0A226GWU1</accession>
<organism evidence="1 2">
    <name type="scientific">Flavobacterium hercynium</name>
    <dbReference type="NCBI Taxonomy" id="387094"/>
    <lineage>
        <taxon>Bacteria</taxon>
        <taxon>Pseudomonadati</taxon>
        <taxon>Bacteroidota</taxon>
        <taxon>Flavobacteriia</taxon>
        <taxon>Flavobacteriales</taxon>
        <taxon>Flavobacteriaceae</taxon>
        <taxon>Flavobacterium</taxon>
    </lineage>
</organism>
<reference evidence="1 2" key="1">
    <citation type="submission" date="2016-11" db="EMBL/GenBank/DDBJ databases">
        <title>Whole genomes of Flavobacteriaceae.</title>
        <authorList>
            <person name="Stine C."/>
            <person name="Li C."/>
            <person name="Tadesse D."/>
        </authorList>
    </citation>
    <scope>NUCLEOTIDE SEQUENCE [LARGE SCALE GENOMIC DNA]</scope>
    <source>
        <strain evidence="1 2">DSM 18292</strain>
    </source>
</reference>
<keyword evidence="2" id="KW-1185">Reference proteome</keyword>
<dbReference type="AlphaFoldDB" id="A0A226GWU1"/>
<proteinExistence type="predicted"/>
<dbReference type="OrthoDB" id="1491917at2"/>